<dbReference type="Proteomes" id="UP000483078">
    <property type="component" value="Unassembled WGS sequence"/>
</dbReference>
<dbReference type="RefSeq" id="WP_273250041.1">
    <property type="nucleotide sequence ID" value="NZ_VENJ01000017.1"/>
</dbReference>
<reference evidence="10 11" key="1">
    <citation type="submission" date="2019-06" db="EMBL/GenBank/DDBJ databases">
        <title>Enrichment of Autotrophic Halophilic Microorganisms from Red Sea Brine Pool Using Microbial Electrosynthesis System.</title>
        <authorList>
            <person name="Alqahtani M.F."/>
            <person name="Bajracharya S."/>
            <person name="Katuri K.P."/>
            <person name="Ali M."/>
            <person name="Saikaly P.E."/>
        </authorList>
    </citation>
    <scope>NUCLEOTIDE SEQUENCE [LARGE SCALE GENOMIC DNA]</scope>
    <source>
        <strain evidence="10">MES6</strain>
    </source>
</reference>
<evidence type="ECO:0000256" key="3">
    <source>
        <dbReference type="ARBA" id="ARBA00022679"/>
    </source>
</evidence>
<proteinExistence type="inferred from homology"/>
<evidence type="ECO:0000256" key="5">
    <source>
        <dbReference type="ARBA" id="ARBA00022984"/>
    </source>
</evidence>
<dbReference type="InterPro" id="IPR002477">
    <property type="entry name" value="Peptidoglycan-bd-like"/>
</dbReference>
<keyword evidence="6 7" id="KW-0961">Cell wall biogenesis/degradation</keyword>
<dbReference type="Pfam" id="PF20142">
    <property type="entry name" value="Scaffold"/>
    <property type="match status" value="1"/>
</dbReference>
<sequence length="538" mass="59872">MSTPRFGFGHVLGCVASAFCALLVLSASSAIAQVTAFKQTVAEAAAADRDIAAFYRDRGYSPIWTGSGAEDKARRKALFAALDNAQVHGLPRYGAYNAEELKRAMKAARTIRDMGRVEVKLSKAFLAYARDVQTGVIVPSSADSGIVRQVPYRDRLSYLVNFTKSDPHGFIKALPPTSREYTRLMKEKMRLQKVVERGGWGPSVPGRTMEPGAQGDAVVKLRNRLVAMGYMGRSATQTYDAQMQRAVQQFQVDHGLETDGVAGSSTISALNVPATERLKSVIVAMERERWLNRDLGKRHIKVNLTDFTAKIVDDGKVTFRTRSVVGATSADRRSPEFSDVMEHMIINPTWHVPRSIAVNEYLPQMQRNPNAASHLRLVDGSGRVVPRSAVDFTQYTRNTFPFDIKQPPSNSNALGLVKFMFPNRHNIYLHDTPSKHLFAREKRAFSHGCIRLQDPFDFAYALLARQTDDPKGLFHSILSTGRETKVELEQNVPVHLMYRTAVTRAKGRTGYREDIYGRDARIWNALQAAGVALQAVRG</sequence>
<dbReference type="SUPFAM" id="SSF141523">
    <property type="entry name" value="L,D-transpeptidase catalytic domain-like"/>
    <property type="match status" value="1"/>
</dbReference>
<dbReference type="InterPro" id="IPR036366">
    <property type="entry name" value="PGBDSf"/>
</dbReference>
<dbReference type="Pfam" id="PF03734">
    <property type="entry name" value="YkuD"/>
    <property type="match status" value="1"/>
</dbReference>
<evidence type="ECO:0000256" key="6">
    <source>
        <dbReference type="ARBA" id="ARBA00023316"/>
    </source>
</evidence>
<evidence type="ECO:0000259" key="9">
    <source>
        <dbReference type="PROSITE" id="PS52029"/>
    </source>
</evidence>
<evidence type="ECO:0000313" key="11">
    <source>
        <dbReference type="Proteomes" id="UP000483078"/>
    </source>
</evidence>
<keyword evidence="5 7" id="KW-0573">Peptidoglycan synthesis</keyword>
<dbReference type="EMBL" id="VENJ01000017">
    <property type="protein sequence ID" value="MTJ05217.1"/>
    <property type="molecule type" value="Genomic_DNA"/>
</dbReference>
<dbReference type="GO" id="GO:0004180">
    <property type="term" value="F:carboxypeptidase activity"/>
    <property type="evidence" value="ECO:0007669"/>
    <property type="project" value="UniProtKB-ARBA"/>
</dbReference>
<dbReference type="Gene3D" id="2.40.440.10">
    <property type="entry name" value="L,D-transpeptidase catalytic domain-like"/>
    <property type="match status" value="1"/>
</dbReference>
<comment type="similarity">
    <text evidence="2">Belongs to the YkuD family.</text>
</comment>
<feature type="active site" description="Nucleophile" evidence="7">
    <location>
        <position position="449"/>
    </location>
</feature>
<evidence type="ECO:0000256" key="2">
    <source>
        <dbReference type="ARBA" id="ARBA00005992"/>
    </source>
</evidence>
<dbReference type="PANTHER" id="PTHR41533:SF2">
    <property type="entry name" value="BLR7131 PROTEIN"/>
    <property type="match status" value="1"/>
</dbReference>
<dbReference type="AlphaFoldDB" id="A0A7C9LBI7"/>
<gene>
    <name evidence="10" type="ORF">FH759_11075</name>
</gene>
<keyword evidence="4 7" id="KW-0133">Cell shape</keyword>
<dbReference type="PANTHER" id="PTHR41533">
    <property type="entry name" value="L,D-TRANSPEPTIDASE HI_1667-RELATED"/>
    <property type="match status" value="1"/>
</dbReference>
<feature type="signal peptide" evidence="8">
    <location>
        <begin position="1"/>
        <end position="32"/>
    </location>
</feature>
<evidence type="ECO:0000256" key="1">
    <source>
        <dbReference type="ARBA" id="ARBA00004752"/>
    </source>
</evidence>
<dbReference type="InterPro" id="IPR005490">
    <property type="entry name" value="LD_TPept_cat_dom"/>
</dbReference>
<dbReference type="GO" id="GO:0008360">
    <property type="term" value="P:regulation of cell shape"/>
    <property type="evidence" value="ECO:0007669"/>
    <property type="project" value="UniProtKB-UniRule"/>
</dbReference>
<comment type="pathway">
    <text evidence="1 7">Cell wall biogenesis; peptidoglycan biosynthesis.</text>
</comment>
<dbReference type="InterPro" id="IPR038063">
    <property type="entry name" value="Transpep_catalytic_dom"/>
</dbReference>
<evidence type="ECO:0000256" key="7">
    <source>
        <dbReference type="PROSITE-ProRule" id="PRU01373"/>
    </source>
</evidence>
<accession>A0A7C9LBI7</accession>
<keyword evidence="3" id="KW-0808">Transferase</keyword>
<evidence type="ECO:0000256" key="8">
    <source>
        <dbReference type="SAM" id="SignalP"/>
    </source>
</evidence>
<dbReference type="GO" id="GO:0009252">
    <property type="term" value="P:peptidoglycan biosynthetic process"/>
    <property type="evidence" value="ECO:0007669"/>
    <property type="project" value="UniProtKB-UniPathway"/>
</dbReference>
<comment type="caution">
    <text evidence="10">The sequence shown here is derived from an EMBL/GenBank/DDBJ whole genome shotgun (WGS) entry which is preliminary data.</text>
</comment>
<dbReference type="SUPFAM" id="SSF47090">
    <property type="entry name" value="PGBD-like"/>
    <property type="match status" value="1"/>
</dbReference>
<evidence type="ECO:0000256" key="4">
    <source>
        <dbReference type="ARBA" id="ARBA00022960"/>
    </source>
</evidence>
<dbReference type="CDD" id="cd16913">
    <property type="entry name" value="YkuD_like"/>
    <property type="match status" value="1"/>
</dbReference>
<feature type="chain" id="PRO_5028882069" evidence="8">
    <location>
        <begin position="33"/>
        <end position="538"/>
    </location>
</feature>
<dbReference type="GO" id="GO:0071555">
    <property type="term" value="P:cell wall organization"/>
    <property type="evidence" value="ECO:0007669"/>
    <property type="project" value="UniProtKB-UniRule"/>
</dbReference>
<dbReference type="UniPathway" id="UPA00219"/>
<dbReference type="Gene3D" id="1.10.101.10">
    <property type="entry name" value="PGBD-like superfamily/PGBD"/>
    <property type="match status" value="1"/>
</dbReference>
<protein>
    <submittedName>
        <fullName evidence="10">Murein L,D-transpeptidase</fullName>
    </submittedName>
</protein>
<feature type="active site" description="Proton donor/acceptor" evidence="7">
    <location>
        <position position="430"/>
    </location>
</feature>
<dbReference type="GO" id="GO:0016740">
    <property type="term" value="F:transferase activity"/>
    <property type="evidence" value="ECO:0007669"/>
    <property type="project" value="UniProtKB-KW"/>
</dbReference>
<feature type="domain" description="L,D-TPase catalytic" evidence="9">
    <location>
        <begin position="298"/>
        <end position="478"/>
    </location>
</feature>
<dbReference type="InterPro" id="IPR036365">
    <property type="entry name" value="PGBD-like_sf"/>
</dbReference>
<keyword evidence="8" id="KW-0732">Signal</keyword>
<dbReference type="InterPro" id="IPR052905">
    <property type="entry name" value="LD-transpeptidase_YkuD-like"/>
</dbReference>
<organism evidence="10 11">
    <name type="scientific">Sediminimonas qiaohouensis</name>
    <dbReference type="NCBI Taxonomy" id="552061"/>
    <lineage>
        <taxon>Bacteria</taxon>
        <taxon>Pseudomonadati</taxon>
        <taxon>Pseudomonadota</taxon>
        <taxon>Alphaproteobacteria</taxon>
        <taxon>Rhodobacterales</taxon>
        <taxon>Roseobacteraceae</taxon>
        <taxon>Sediminimonas</taxon>
    </lineage>
</organism>
<dbReference type="PROSITE" id="PS52029">
    <property type="entry name" value="LD_TPASE"/>
    <property type="match status" value="1"/>
</dbReference>
<dbReference type="InterPro" id="IPR045380">
    <property type="entry name" value="LD_TPept_scaffold_dom"/>
</dbReference>
<name>A0A7C9LBI7_9RHOB</name>
<dbReference type="Pfam" id="PF01471">
    <property type="entry name" value="PG_binding_1"/>
    <property type="match status" value="1"/>
</dbReference>
<evidence type="ECO:0000313" key="10">
    <source>
        <dbReference type="EMBL" id="MTJ05217.1"/>
    </source>
</evidence>